<evidence type="ECO:0000313" key="5">
    <source>
        <dbReference type="Proteomes" id="UP000664203"/>
    </source>
</evidence>
<dbReference type="GO" id="GO:0006631">
    <property type="term" value="P:fatty acid metabolic process"/>
    <property type="evidence" value="ECO:0007669"/>
    <property type="project" value="TreeGrafter"/>
</dbReference>
<dbReference type="PANTHER" id="PTHR23310:SF62">
    <property type="entry name" value="ACYL-COA BINDING PROTEIN 1, ISOFORM A"/>
    <property type="match status" value="1"/>
</dbReference>
<dbReference type="InterPro" id="IPR000582">
    <property type="entry name" value="Acyl-CoA-binding_protein"/>
</dbReference>
<dbReference type="Gene3D" id="1.20.80.10">
    <property type="match status" value="1"/>
</dbReference>
<reference evidence="4" key="1">
    <citation type="submission" date="2021-03" db="EMBL/GenBank/DDBJ databases">
        <authorList>
            <person name="Tagirdzhanova G."/>
        </authorList>
    </citation>
    <scope>NUCLEOTIDE SEQUENCE</scope>
</reference>
<protein>
    <recommendedName>
        <fullName evidence="3">ACB domain-containing protein</fullName>
    </recommendedName>
</protein>
<feature type="domain" description="ACB" evidence="3">
    <location>
        <begin position="4"/>
        <end position="96"/>
    </location>
</feature>
<gene>
    <name evidence="4" type="ORF">ALECFALPRED_003725</name>
</gene>
<comment type="similarity">
    <text evidence="1">Belongs to the ACBP family.</text>
</comment>
<keyword evidence="5" id="KW-1185">Reference proteome</keyword>
<sequence length="98" mass="11016">MVAQTAAFKKAVEDSRKLKAKPNNDELLEACALYANYKQGTGEDFSKATQPGTFQFQEKYKYNAWKKVAEEDKVTPSAAQQHYVQLVEKLKGTYGFSA</sequence>
<dbReference type="InterPro" id="IPR014352">
    <property type="entry name" value="FERM/acyl-CoA-bd_prot_sf"/>
</dbReference>
<dbReference type="SUPFAM" id="SSF47027">
    <property type="entry name" value="Acyl-CoA binding protein"/>
    <property type="match status" value="1"/>
</dbReference>
<evidence type="ECO:0000256" key="1">
    <source>
        <dbReference type="ARBA" id="ARBA00005567"/>
    </source>
</evidence>
<dbReference type="InterPro" id="IPR035984">
    <property type="entry name" value="Acyl-CoA-binding_sf"/>
</dbReference>
<dbReference type="GO" id="GO:0000062">
    <property type="term" value="F:fatty-acyl-CoA binding"/>
    <property type="evidence" value="ECO:0007669"/>
    <property type="project" value="InterPro"/>
</dbReference>
<evidence type="ECO:0000259" key="3">
    <source>
        <dbReference type="PROSITE" id="PS51228"/>
    </source>
</evidence>
<dbReference type="Pfam" id="PF00887">
    <property type="entry name" value="ACBP"/>
    <property type="match status" value="1"/>
</dbReference>
<evidence type="ECO:0000256" key="2">
    <source>
        <dbReference type="ARBA" id="ARBA00023121"/>
    </source>
</evidence>
<organism evidence="4 5">
    <name type="scientific">Alectoria fallacina</name>
    <dbReference type="NCBI Taxonomy" id="1903189"/>
    <lineage>
        <taxon>Eukaryota</taxon>
        <taxon>Fungi</taxon>
        <taxon>Dikarya</taxon>
        <taxon>Ascomycota</taxon>
        <taxon>Pezizomycotina</taxon>
        <taxon>Lecanoromycetes</taxon>
        <taxon>OSLEUM clade</taxon>
        <taxon>Lecanoromycetidae</taxon>
        <taxon>Lecanorales</taxon>
        <taxon>Lecanorineae</taxon>
        <taxon>Parmeliaceae</taxon>
        <taxon>Alectoria</taxon>
    </lineage>
</organism>
<dbReference type="AlphaFoldDB" id="A0A8H3INI7"/>
<keyword evidence="2" id="KW-0446">Lipid-binding</keyword>
<dbReference type="OrthoDB" id="346910at2759"/>
<accession>A0A8H3INI7</accession>
<evidence type="ECO:0000313" key="4">
    <source>
        <dbReference type="EMBL" id="CAF9927505.1"/>
    </source>
</evidence>
<proteinExistence type="inferred from homology"/>
<dbReference type="Proteomes" id="UP000664203">
    <property type="component" value="Unassembled WGS sequence"/>
</dbReference>
<name>A0A8H3INI7_9LECA</name>
<dbReference type="PROSITE" id="PS51228">
    <property type="entry name" value="ACB_2"/>
    <property type="match status" value="1"/>
</dbReference>
<dbReference type="EMBL" id="CAJPDR010000229">
    <property type="protein sequence ID" value="CAF9927505.1"/>
    <property type="molecule type" value="Genomic_DNA"/>
</dbReference>
<dbReference type="PANTHER" id="PTHR23310">
    <property type="entry name" value="ACYL-COA-BINDING PROTEIN, ACBP"/>
    <property type="match status" value="1"/>
</dbReference>
<comment type="caution">
    <text evidence="4">The sequence shown here is derived from an EMBL/GenBank/DDBJ whole genome shotgun (WGS) entry which is preliminary data.</text>
</comment>